<dbReference type="Proteomes" id="UP000013827">
    <property type="component" value="Unassembled WGS sequence"/>
</dbReference>
<dbReference type="GeneID" id="17258745"/>
<dbReference type="PANTHER" id="PTHR37398">
    <property type="entry name" value="ENDO-BETA-1,4-MANNANASE"/>
    <property type="match status" value="1"/>
</dbReference>
<dbReference type="KEGG" id="ehx:EMIHUDRAFT_213300"/>
<sequence>MPNVEPTAEPTVEPKHEAASSTWGVEADGSGTAPPVHPVAAKPSTRYEAFDSEDITITLRVSSRLAVALAVADVLGTKIPSPPLADVLVNTSRAGGNSMRVWLHVEGYKTPVFDADGVVVATDSTGSLISDMRRYLRAARQLDILIFFVLWNGAVLKHQRVKDLFSDMSKLDSYIDTVLVPMVRSLRDEPALGGWDVINEPEGSVAADVADPNPCYDTTPLARTGAGWAQPTEPIPMEQVLRFVGAQAAAIHAAAPASLVTVGSWSELASSDALGKRNYYTDECLRGAVGAAAAAGARLDFLQVHSYAHKGKFNPTSPFLHSEADFRVSAPLLIGEFVLGQKAEGRTAEQLYGWAHSHAYAGAWGWTAVSQPTLFAGMASLQGYANVSAVALTHATPPPPDTCSDCSDVPSNTRYTCEQQEPAASTYGQPDWSHTAYRDYVMQTLEEHRRRTRL</sequence>
<evidence type="ECO:0008006" key="4">
    <source>
        <dbReference type="Google" id="ProtNLM"/>
    </source>
</evidence>
<dbReference type="PaxDb" id="2903-EOD12600"/>
<dbReference type="RefSeq" id="XP_005765029.1">
    <property type="nucleotide sequence ID" value="XM_005764972.1"/>
</dbReference>
<evidence type="ECO:0000313" key="2">
    <source>
        <dbReference type="EnsemblProtists" id="EOD12600"/>
    </source>
</evidence>
<feature type="region of interest" description="Disordered" evidence="1">
    <location>
        <begin position="1"/>
        <end position="40"/>
    </location>
</feature>
<keyword evidence="3" id="KW-1185">Reference proteome</keyword>
<proteinExistence type="predicted"/>
<dbReference type="eggNOG" id="ENOG502RYDR">
    <property type="taxonomic scope" value="Eukaryota"/>
</dbReference>
<dbReference type="SUPFAM" id="SSF51445">
    <property type="entry name" value="(Trans)glycosidases"/>
    <property type="match status" value="1"/>
</dbReference>
<accession>A0A0D3IMW5</accession>
<dbReference type="AlphaFoldDB" id="A0A0D3IMW5"/>
<organism evidence="2 3">
    <name type="scientific">Emiliania huxleyi (strain CCMP1516)</name>
    <dbReference type="NCBI Taxonomy" id="280463"/>
    <lineage>
        <taxon>Eukaryota</taxon>
        <taxon>Haptista</taxon>
        <taxon>Haptophyta</taxon>
        <taxon>Prymnesiophyceae</taxon>
        <taxon>Isochrysidales</taxon>
        <taxon>Noelaerhabdaceae</taxon>
        <taxon>Emiliania</taxon>
    </lineage>
</organism>
<name>A0A0D3IMW5_EMIH1</name>
<dbReference type="EnsemblProtists" id="EOD12600">
    <property type="protein sequence ID" value="EOD12600"/>
    <property type="gene ID" value="EMIHUDRAFT_213300"/>
</dbReference>
<dbReference type="Gene3D" id="3.20.20.80">
    <property type="entry name" value="Glycosidases"/>
    <property type="match status" value="1"/>
</dbReference>
<evidence type="ECO:0000256" key="1">
    <source>
        <dbReference type="SAM" id="MobiDB-lite"/>
    </source>
</evidence>
<dbReference type="InterPro" id="IPR017853">
    <property type="entry name" value="GH"/>
</dbReference>
<dbReference type="HOGENOM" id="CLU_031251_0_0_1"/>
<reference evidence="2" key="2">
    <citation type="submission" date="2024-10" db="UniProtKB">
        <authorList>
            <consortium name="EnsemblProtists"/>
        </authorList>
    </citation>
    <scope>IDENTIFICATION</scope>
</reference>
<dbReference type="PANTHER" id="PTHR37398:SF3">
    <property type="entry name" value="GLYCOSIDE HYDROLASE FAMILY 5 DOMAIN-CONTAINING PROTEIN"/>
    <property type="match status" value="1"/>
</dbReference>
<protein>
    <recommendedName>
        <fullName evidence="4">Glycoside hydrolase family 5 domain-containing protein</fullName>
    </recommendedName>
</protein>
<evidence type="ECO:0000313" key="3">
    <source>
        <dbReference type="Proteomes" id="UP000013827"/>
    </source>
</evidence>
<reference evidence="3" key="1">
    <citation type="journal article" date="2013" name="Nature">
        <title>Pan genome of the phytoplankton Emiliania underpins its global distribution.</title>
        <authorList>
            <person name="Read B.A."/>
            <person name="Kegel J."/>
            <person name="Klute M.J."/>
            <person name="Kuo A."/>
            <person name="Lefebvre S.C."/>
            <person name="Maumus F."/>
            <person name="Mayer C."/>
            <person name="Miller J."/>
            <person name="Monier A."/>
            <person name="Salamov A."/>
            <person name="Young J."/>
            <person name="Aguilar M."/>
            <person name="Claverie J.M."/>
            <person name="Frickenhaus S."/>
            <person name="Gonzalez K."/>
            <person name="Herman E.K."/>
            <person name="Lin Y.C."/>
            <person name="Napier J."/>
            <person name="Ogata H."/>
            <person name="Sarno A.F."/>
            <person name="Shmutz J."/>
            <person name="Schroeder D."/>
            <person name="de Vargas C."/>
            <person name="Verret F."/>
            <person name="von Dassow P."/>
            <person name="Valentin K."/>
            <person name="Van de Peer Y."/>
            <person name="Wheeler G."/>
            <person name="Dacks J.B."/>
            <person name="Delwiche C.F."/>
            <person name="Dyhrman S.T."/>
            <person name="Glockner G."/>
            <person name="John U."/>
            <person name="Richards T."/>
            <person name="Worden A.Z."/>
            <person name="Zhang X."/>
            <person name="Grigoriev I.V."/>
            <person name="Allen A.E."/>
            <person name="Bidle K."/>
            <person name="Borodovsky M."/>
            <person name="Bowler C."/>
            <person name="Brownlee C."/>
            <person name="Cock J.M."/>
            <person name="Elias M."/>
            <person name="Gladyshev V.N."/>
            <person name="Groth M."/>
            <person name="Guda C."/>
            <person name="Hadaegh A."/>
            <person name="Iglesias-Rodriguez M.D."/>
            <person name="Jenkins J."/>
            <person name="Jones B.M."/>
            <person name="Lawson T."/>
            <person name="Leese F."/>
            <person name="Lindquist E."/>
            <person name="Lobanov A."/>
            <person name="Lomsadze A."/>
            <person name="Malik S.B."/>
            <person name="Marsh M.E."/>
            <person name="Mackinder L."/>
            <person name="Mock T."/>
            <person name="Mueller-Roeber B."/>
            <person name="Pagarete A."/>
            <person name="Parker M."/>
            <person name="Probert I."/>
            <person name="Quesneville H."/>
            <person name="Raines C."/>
            <person name="Rensing S.A."/>
            <person name="Riano-Pachon D.M."/>
            <person name="Richier S."/>
            <person name="Rokitta S."/>
            <person name="Shiraiwa Y."/>
            <person name="Soanes D.M."/>
            <person name="van der Giezen M."/>
            <person name="Wahlund T.M."/>
            <person name="Williams B."/>
            <person name="Wilson W."/>
            <person name="Wolfe G."/>
            <person name="Wurch L.L."/>
        </authorList>
    </citation>
    <scope>NUCLEOTIDE SEQUENCE</scope>
</reference>